<dbReference type="RefSeq" id="WP_161081717.1">
    <property type="nucleotide sequence ID" value="NZ_WWCX01000001.1"/>
</dbReference>
<dbReference type="Proteomes" id="UP000447355">
    <property type="component" value="Unassembled WGS sequence"/>
</dbReference>
<reference evidence="1" key="1">
    <citation type="submission" date="2019-12" db="EMBL/GenBank/DDBJ databases">
        <title>Novel species isolated from a subtropical stream in China.</title>
        <authorList>
            <person name="Lu H."/>
        </authorList>
    </citation>
    <scope>NUCLEOTIDE SEQUENCE [LARGE SCALE GENOMIC DNA]</scope>
    <source>
        <strain evidence="1">FT81W</strain>
    </source>
</reference>
<dbReference type="AlphaFoldDB" id="A0A845GHF0"/>
<dbReference type="EMBL" id="WWCX01000001">
    <property type="protein sequence ID" value="MYM92448.1"/>
    <property type="molecule type" value="Genomic_DNA"/>
</dbReference>
<proteinExistence type="predicted"/>
<organism evidence="1 2">
    <name type="scientific">Duganella vulcania</name>
    <dbReference type="NCBI Taxonomy" id="2692166"/>
    <lineage>
        <taxon>Bacteria</taxon>
        <taxon>Pseudomonadati</taxon>
        <taxon>Pseudomonadota</taxon>
        <taxon>Betaproteobacteria</taxon>
        <taxon>Burkholderiales</taxon>
        <taxon>Oxalobacteraceae</taxon>
        <taxon>Telluria group</taxon>
        <taxon>Duganella</taxon>
    </lineage>
</organism>
<evidence type="ECO:0000313" key="1">
    <source>
        <dbReference type="EMBL" id="MYM92448.1"/>
    </source>
</evidence>
<protein>
    <recommendedName>
        <fullName evidence="3">Transcriptional regulator</fullName>
    </recommendedName>
</protein>
<comment type="caution">
    <text evidence="1">The sequence shown here is derived from an EMBL/GenBank/DDBJ whole genome shotgun (WGS) entry which is preliminary data.</text>
</comment>
<gene>
    <name evidence="1" type="ORF">GTP90_01075</name>
</gene>
<accession>A0A845GHF0</accession>
<evidence type="ECO:0008006" key="3">
    <source>
        <dbReference type="Google" id="ProtNLM"/>
    </source>
</evidence>
<sequence length="76" mass="8076">MTTTAKKIKLSPSQRRVLQNVSEGRSWDSHITGRSAYGGATATLNSLTKHGLLKNCQITDLGRVVLGALTPANGRA</sequence>
<name>A0A845GHF0_9BURK</name>
<evidence type="ECO:0000313" key="2">
    <source>
        <dbReference type="Proteomes" id="UP000447355"/>
    </source>
</evidence>